<dbReference type="STRING" id="150033.RV14_GL000560"/>
<evidence type="ECO:0000313" key="1">
    <source>
        <dbReference type="EMBL" id="OJG80498.1"/>
    </source>
</evidence>
<organism evidence="1 2">
    <name type="scientific">Enterococcus ratti</name>
    <dbReference type="NCBI Taxonomy" id="150033"/>
    <lineage>
        <taxon>Bacteria</taxon>
        <taxon>Bacillati</taxon>
        <taxon>Bacillota</taxon>
        <taxon>Bacilli</taxon>
        <taxon>Lactobacillales</taxon>
        <taxon>Enterococcaceae</taxon>
        <taxon>Enterococcus</taxon>
    </lineage>
</organism>
<name>A0A1L8WHL1_9ENTE</name>
<accession>A0A1L8WHL1</accession>
<sequence length="48" mass="5690">MQFFTRLLLVLPIENDEVGKNKEVLRLLFELLKKYSKVKILIIDNEQG</sequence>
<dbReference type="EMBL" id="JXLB01000014">
    <property type="protein sequence ID" value="OJG80498.1"/>
    <property type="molecule type" value="Genomic_DNA"/>
</dbReference>
<dbReference type="Proteomes" id="UP000182152">
    <property type="component" value="Unassembled WGS sequence"/>
</dbReference>
<evidence type="ECO:0000313" key="2">
    <source>
        <dbReference type="Proteomes" id="UP000182152"/>
    </source>
</evidence>
<proteinExistence type="predicted"/>
<reference evidence="1 2" key="1">
    <citation type="submission" date="2014-12" db="EMBL/GenBank/DDBJ databases">
        <title>Draft genome sequences of 29 type strains of Enterococci.</title>
        <authorList>
            <person name="Zhong Z."/>
            <person name="Sun Z."/>
            <person name="Liu W."/>
            <person name="Zhang W."/>
            <person name="Zhang H."/>
        </authorList>
    </citation>
    <scope>NUCLEOTIDE SEQUENCE [LARGE SCALE GENOMIC DNA]</scope>
    <source>
        <strain evidence="1 2">DSM 15687</strain>
    </source>
</reference>
<keyword evidence="2" id="KW-1185">Reference proteome</keyword>
<comment type="caution">
    <text evidence="1">The sequence shown here is derived from an EMBL/GenBank/DDBJ whole genome shotgun (WGS) entry which is preliminary data.</text>
</comment>
<protein>
    <submittedName>
        <fullName evidence="1">Uncharacterized protein</fullName>
    </submittedName>
</protein>
<gene>
    <name evidence="1" type="ORF">RV14_GL000560</name>
</gene>
<dbReference type="AlphaFoldDB" id="A0A1L8WHL1"/>